<keyword evidence="4" id="KW-1185">Reference proteome</keyword>
<dbReference type="Gene3D" id="3.10.129.10">
    <property type="entry name" value="Hotdog Thioesterase"/>
    <property type="match status" value="1"/>
</dbReference>
<comment type="similarity">
    <text evidence="1">Belongs to the enoyl-CoA hydratase/isomerase family.</text>
</comment>
<dbReference type="EMBL" id="QDGZ01000002">
    <property type="protein sequence ID" value="PVG83555.1"/>
    <property type="molecule type" value="Genomic_DNA"/>
</dbReference>
<feature type="domain" description="MaoC-like" evidence="2">
    <location>
        <begin position="11"/>
        <end position="113"/>
    </location>
</feature>
<comment type="caution">
    <text evidence="3">The sequence shown here is derived from an EMBL/GenBank/DDBJ whole genome shotgun (WGS) entry which is preliminary data.</text>
</comment>
<organism evidence="3 4">
    <name type="scientific">Nocardioides gansuensis</name>
    <dbReference type="NCBI Taxonomy" id="2138300"/>
    <lineage>
        <taxon>Bacteria</taxon>
        <taxon>Bacillati</taxon>
        <taxon>Actinomycetota</taxon>
        <taxon>Actinomycetes</taxon>
        <taxon>Propionibacteriales</taxon>
        <taxon>Nocardioidaceae</taxon>
        <taxon>Nocardioides</taxon>
    </lineage>
</organism>
<reference evidence="3 4" key="1">
    <citation type="submission" date="2018-04" db="EMBL/GenBank/DDBJ databases">
        <title>Genome of Nocardioides gansuensis WSJ-1.</title>
        <authorList>
            <person name="Wu S."/>
            <person name="Wang G."/>
        </authorList>
    </citation>
    <scope>NUCLEOTIDE SEQUENCE [LARGE SCALE GENOMIC DNA]</scope>
    <source>
        <strain evidence="3 4">WSJ-1</strain>
    </source>
</reference>
<evidence type="ECO:0000256" key="1">
    <source>
        <dbReference type="ARBA" id="ARBA00005254"/>
    </source>
</evidence>
<gene>
    <name evidence="3" type="ORF">DDE18_04265</name>
</gene>
<evidence type="ECO:0000313" key="3">
    <source>
        <dbReference type="EMBL" id="PVG83555.1"/>
    </source>
</evidence>
<dbReference type="InterPro" id="IPR002539">
    <property type="entry name" value="MaoC-like_dom"/>
</dbReference>
<protein>
    <submittedName>
        <fullName evidence="3">Dehydratase</fullName>
    </submittedName>
</protein>
<evidence type="ECO:0000313" key="4">
    <source>
        <dbReference type="Proteomes" id="UP000246018"/>
    </source>
</evidence>
<dbReference type="OrthoDB" id="9796589at2"/>
<proteinExistence type="inferred from homology"/>
<dbReference type="Pfam" id="PF01575">
    <property type="entry name" value="MaoC_dehydratas"/>
    <property type="match status" value="1"/>
</dbReference>
<sequence>MPTKSLEDFRVGEQIETQGRTVDVGDISLFAGLTGDTYPLHTNEEYAKGTMFGTRIAHGPLTFSIAIGQVAQHGWYADAIVALLECRSLKALAPVKPGDTISVRATVRDVVTEKPKYGELHVEYDVINQREESVMKFDWIMLAHRRTEESR</sequence>
<dbReference type="InterPro" id="IPR029069">
    <property type="entry name" value="HotDog_dom_sf"/>
</dbReference>
<dbReference type="RefSeq" id="WP_116571028.1">
    <property type="nucleotide sequence ID" value="NZ_QDGZ01000002.1"/>
</dbReference>
<dbReference type="Proteomes" id="UP000246018">
    <property type="component" value="Unassembled WGS sequence"/>
</dbReference>
<name>A0A2T8FCX7_9ACTN</name>
<dbReference type="AlphaFoldDB" id="A0A2T8FCX7"/>
<dbReference type="InterPro" id="IPR052342">
    <property type="entry name" value="MCH/BMMD"/>
</dbReference>
<dbReference type="SUPFAM" id="SSF54637">
    <property type="entry name" value="Thioesterase/thiol ester dehydrase-isomerase"/>
    <property type="match status" value="1"/>
</dbReference>
<dbReference type="PANTHER" id="PTHR43664">
    <property type="entry name" value="MONOAMINE OXIDASE-RELATED"/>
    <property type="match status" value="1"/>
</dbReference>
<accession>A0A2T8FCX7</accession>
<evidence type="ECO:0000259" key="2">
    <source>
        <dbReference type="Pfam" id="PF01575"/>
    </source>
</evidence>
<dbReference type="PANTHER" id="PTHR43664:SF1">
    <property type="entry name" value="BETA-METHYLMALYL-COA DEHYDRATASE"/>
    <property type="match status" value="1"/>
</dbReference>